<dbReference type="InterPro" id="IPR027417">
    <property type="entry name" value="P-loop_NTPase"/>
</dbReference>
<dbReference type="GO" id="GO:0000073">
    <property type="term" value="P:initial mitotic spindle pole body separation"/>
    <property type="evidence" value="ECO:0007669"/>
    <property type="project" value="TreeGrafter"/>
</dbReference>
<dbReference type="InterPro" id="IPR047149">
    <property type="entry name" value="KIF11-like"/>
</dbReference>
<evidence type="ECO:0000256" key="5">
    <source>
        <dbReference type="ARBA" id="ARBA00022840"/>
    </source>
</evidence>
<evidence type="ECO:0000256" key="6">
    <source>
        <dbReference type="ARBA" id="ARBA00023175"/>
    </source>
</evidence>
<evidence type="ECO:0000259" key="11">
    <source>
        <dbReference type="PROSITE" id="PS50067"/>
    </source>
</evidence>
<feature type="coiled-coil region" evidence="9">
    <location>
        <begin position="962"/>
        <end position="989"/>
    </location>
</feature>
<dbReference type="GO" id="GO:0072686">
    <property type="term" value="C:mitotic spindle"/>
    <property type="evidence" value="ECO:0007669"/>
    <property type="project" value="TreeGrafter"/>
</dbReference>
<dbReference type="SMART" id="SM00129">
    <property type="entry name" value="KISc"/>
    <property type="match status" value="1"/>
</dbReference>
<feature type="domain" description="Kinesin motor" evidence="11">
    <location>
        <begin position="54"/>
        <end position="469"/>
    </location>
</feature>
<feature type="binding site" evidence="8">
    <location>
        <begin position="143"/>
        <end position="150"/>
    </location>
    <ligand>
        <name>ATP</name>
        <dbReference type="ChEBI" id="CHEBI:30616"/>
    </ligand>
</feature>
<evidence type="ECO:0000256" key="10">
    <source>
        <dbReference type="SAM" id="MobiDB-lite"/>
    </source>
</evidence>
<dbReference type="GO" id="GO:0005524">
    <property type="term" value="F:ATP binding"/>
    <property type="evidence" value="ECO:0007669"/>
    <property type="project" value="UniProtKB-UniRule"/>
</dbReference>
<evidence type="ECO:0000256" key="4">
    <source>
        <dbReference type="ARBA" id="ARBA00022741"/>
    </source>
</evidence>
<dbReference type="InterPro" id="IPR019821">
    <property type="entry name" value="Kinesin_motor_CS"/>
</dbReference>
<dbReference type="Pfam" id="PF00225">
    <property type="entry name" value="Kinesin"/>
    <property type="match status" value="2"/>
</dbReference>
<feature type="region of interest" description="Disordered" evidence="10">
    <location>
        <begin position="1"/>
        <end position="49"/>
    </location>
</feature>
<keyword evidence="7" id="KW-0206">Cytoskeleton</keyword>
<evidence type="ECO:0000256" key="3">
    <source>
        <dbReference type="ARBA" id="ARBA00022701"/>
    </source>
</evidence>
<dbReference type="EMBL" id="BTGD01000010">
    <property type="protein sequence ID" value="GMM56772.1"/>
    <property type="molecule type" value="Genomic_DNA"/>
</dbReference>
<dbReference type="SUPFAM" id="SSF52540">
    <property type="entry name" value="P-loop containing nucleoside triphosphate hydrolases"/>
    <property type="match status" value="1"/>
</dbReference>
<keyword evidence="5 8" id="KW-0067">ATP-binding</keyword>
<proteinExistence type="inferred from homology"/>
<evidence type="ECO:0000313" key="12">
    <source>
        <dbReference type="EMBL" id="GMM56772.1"/>
    </source>
</evidence>
<comment type="subcellular location">
    <subcellularLocation>
        <location evidence="1">Cytoplasm</location>
        <location evidence="1">Cytoskeleton</location>
    </subcellularLocation>
</comment>
<dbReference type="Gene3D" id="3.40.850.10">
    <property type="entry name" value="Kinesin motor domain"/>
    <property type="match status" value="1"/>
</dbReference>
<feature type="coiled-coil region" evidence="9">
    <location>
        <begin position="485"/>
        <end position="573"/>
    </location>
</feature>
<dbReference type="InterPro" id="IPR001752">
    <property type="entry name" value="Kinesin_motor_dom"/>
</dbReference>
<dbReference type="GO" id="GO:0005876">
    <property type="term" value="C:spindle microtubule"/>
    <property type="evidence" value="ECO:0007669"/>
    <property type="project" value="TreeGrafter"/>
</dbReference>
<reference evidence="12 13" key="1">
    <citation type="journal article" date="2023" name="Elife">
        <title>Identification of key yeast species and microbe-microbe interactions impacting larval growth of Drosophila in the wild.</title>
        <authorList>
            <person name="Mure A."/>
            <person name="Sugiura Y."/>
            <person name="Maeda R."/>
            <person name="Honda K."/>
            <person name="Sakurai N."/>
            <person name="Takahashi Y."/>
            <person name="Watada M."/>
            <person name="Katoh T."/>
            <person name="Gotoh A."/>
            <person name="Gotoh Y."/>
            <person name="Taniguchi I."/>
            <person name="Nakamura K."/>
            <person name="Hayashi T."/>
            <person name="Katayama T."/>
            <person name="Uemura T."/>
            <person name="Hattori Y."/>
        </authorList>
    </citation>
    <scope>NUCLEOTIDE SEQUENCE [LARGE SCALE GENOMIC DNA]</scope>
    <source>
        <strain evidence="12 13">KH-74</strain>
    </source>
</reference>
<evidence type="ECO:0000256" key="7">
    <source>
        <dbReference type="ARBA" id="ARBA00023212"/>
    </source>
</evidence>
<name>A0AAV5S0D6_MAUHU</name>
<evidence type="ECO:0000256" key="8">
    <source>
        <dbReference type="PROSITE-ProRule" id="PRU00283"/>
    </source>
</evidence>
<dbReference type="PRINTS" id="PR00380">
    <property type="entry name" value="KINESINHEAVY"/>
</dbReference>
<feature type="compositionally biased region" description="Polar residues" evidence="10">
    <location>
        <begin position="237"/>
        <end position="247"/>
    </location>
</feature>
<dbReference type="PANTHER" id="PTHR47970">
    <property type="entry name" value="KINESIN-LIKE PROTEIN KIF11"/>
    <property type="match status" value="1"/>
</dbReference>
<evidence type="ECO:0000256" key="1">
    <source>
        <dbReference type="ARBA" id="ARBA00004245"/>
    </source>
</evidence>
<sequence>MQRRTTSYGHRPKSASQEVRRRTVGGTADRRSDGGVNNPTAPSTNATIGHGTTNIQVYVRCRSRNQREIDEKSSVVISTMGPQGKEVILSSGSGGNTRIAQKTYSFDQVFGAESDQELVFDVTTKEYIQEMLDGYNCTVFAYGQTGTGKTYTMSGDINVIGDKDSPQVLLGEHAGIIPRVLKNLFQRLSSESNDYSVKVSFLELYNEKLTDLLAADDSEEETIRIFDNHASPPVVRSTGQRSSINNHQRPRQTADGNAANTRRSKTSHGIEKTPNEVLEGTNVSTMKNKNIQRHMKASTNSSIIVKGMEEIYIKSAYEGLELLTEGSLKRKVAATKCNDLSSRSHTIFTITTNITKTDPISGEQYVKIGKLNLVDLAGSENINRSGAENLRAQEAGLINKSLLTLGRVINALVDYSQHVPYRESKLTRLLQDSLGGKTKTCIIATISPAKISSEETVSTLEYAMRAKSIKNSPQVNQSMSKDVCLNEYVREIERLRHELKTSRLKDGIYVSQDQYELFESNEILLTEQKMRIHNMEEQTNKFKEEYVKQSAINKDLEAKITEVENTTQGLQEQKAALIEFMKNYETSTSKYINDVRKVHKCNSRVIDDLVGERDKHFEHSTYLQEQIKELQKTMSQEESMIEGLETDLKDSLVKIDDSIAVTNKTLHEQNNTTHTNAMKTLDALNSKQVNDIITSFQVEISTILEGLIENTDDSINSPYSEHRVLLDECFKRVSAALTLCTESLNKDLDNVITSARSDMSSVIDQFAKNESDIEETISIQKEEISRLLLVVKTKCEESDKLNEMLGNMERYYKEYIAKERDELFSDLTNSIEKFKMKQNTVDHQMLTHTKQEIVTFATNEREIRENAIKDISGASTTAITAVKHELQSSREIFNKHLQDVSHTIPSTIANISIIKPINNVLEQLAKCCGDDASKPLLSLLQNFKNARYNKQNTSINEISVALIQLKKHMDTEKQENSSLIKELESCLEKFYQYISNEYSSNMNDVSENHKSRISNISGSLHGIHERLMISTESKTAPSESLLTGNSENSRVRHLPHLERPANSEIYTSLKGENRLDTTIEGLSLENISPVHLSLSGIKFNPSTPVPVPDQPLTHAKVLMPRSVNTQNSRAYTVPMMLKQSPNRVSSPLKINNNLKRRFTLEPTNNDLSGDGKENNETIDSHNTPRKRLNLDENKL</sequence>
<gene>
    <name evidence="12" type="ORF">DAKH74_033880</name>
</gene>
<dbReference type="InterPro" id="IPR036961">
    <property type="entry name" value="Kinesin_motor_dom_sf"/>
</dbReference>
<organism evidence="12 13">
    <name type="scientific">Maudiozyma humilis</name>
    <name type="common">Sour dough yeast</name>
    <name type="synonym">Kazachstania humilis</name>
    <dbReference type="NCBI Taxonomy" id="51915"/>
    <lineage>
        <taxon>Eukaryota</taxon>
        <taxon>Fungi</taxon>
        <taxon>Dikarya</taxon>
        <taxon>Ascomycota</taxon>
        <taxon>Saccharomycotina</taxon>
        <taxon>Saccharomycetes</taxon>
        <taxon>Saccharomycetales</taxon>
        <taxon>Saccharomycetaceae</taxon>
        <taxon>Maudiozyma</taxon>
    </lineage>
</organism>
<feature type="region of interest" description="Disordered" evidence="10">
    <location>
        <begin position="1153"/>
        <end position="1195"/>
    </location>
</feature>
<keyword evidence="6 8" id="KW-0505">Motor protein</keyword>
<evidence type="ECO:0000256" key="9">
    <source>
        <dbReference type="SAM" id="Coils"/>
    </source>
</evidence>
<keyword evidence="3" id="KW-0493">Microtubule</keyword>
<keyword evidence="9" id="KW-0175">Coiled coil</keyword>
<dbReference type="PANTHER" id="PTHR47970:SF19">
    <property type="entry name" value="KINESIN-LIKE PROTEIN KIP1"/>
    <property type="match status" value="1"/>
</dbReference>
<evidence type="ECO:0000313" key="13">
    <source>
        <dbReference type="Proteomes" id="UP001377567"/>
    </source>
</evidence>
<keyword evidence="2" id="KW-0963">Cytoplasm</keyword>
<evidence type="ECO:0000256" key="2">
    <source>
        <dbReference type="ARBA" id="ARBA00022490"/>
    </source>
</evidence>
<dbReference type="GO" id="GO:0007018">
    <property type="term" value="P:microtubule-based movement"/>
    <property type="evidence" value="ECO:0007669"/>
    <property type="project" value="InterPro"/>
</dbReference>
<dbReference type="AlphaFoldDB" id="A0AAV5S0D6"/>
<dbReference type="Proteomes" id="UP001377567">
    <property type="component" value="Unassembled WGS sequence"/>
</dbReference>
<feature type="region of interest" description="Disordered" evidence="10">
    <location>
        <begin position="225"/>
        <end position="274"/>
    </location>
</feature>
<dbReference type="PROSITE" id="PS50067">
    <property type="entry name" value="KINESIN_MOTOR_2"/>
    <property type="match status" value="1"/>
</dbReference>
<comment type="similarity">
    <text evidence="8">Belongs to the TRAFAC class myosin-kinesin ATPase superfamily. Kinesin family.</text>
</comment>
<dbReference type="GO" id="GO:0008017">
    <property type="term" value="F:microtubule binding"/>
    <property type="evidence" value="ECO:0007669"/>
    <property type="project" value="InterPro"/>
</dbReference>
<comment type="caution">
    <text evidence="12">The sequence shown here is derived from an EMBL/GenBank/DDBJ whole genome shotgun (WGS) entry which is preliminary data.</text>
</comment>
<dbReference type="GO" id="GO:0008574">
    <property type="term" value="F:plus-end-directed microtubule motor activity"/>
    <property type="evidence" value="ECO:0007669"/>
    <property type="project" value="TreeGrafter"/>
</dbReference>
<dbReference type="GO" id="GO:0005634">
    <property type="term" value="C:nucleus"/>
    <property type="evidence" value="ECO:0007669"/>
    <property type="project" value="TreeGrafter"/>
</dbReference>
<feature type="compositionally biased region" description="Polar residues" evidence="10">
    <location>
        <begin position="35"/>
        <end position="49"/>
    </location>
</feature>
<feature type="compositionally biased region" description="Basic and acidic residues" evidence="10">
    <location>
        <begin position="1169"/>
        <end position="1179"/>
    </location>
</feature>
<keyword evidence="4 8" id="KW-0547">Nucleotide-binding</keyword>
<protein>
    <submittedName>
        <fullName evidence="12">Kip1 protein</fullName>
    </submittedName>
</protein>
<keyword evidence="13" id="KW-1185">Reference proteome</keyword>
<accession>A0AAV5S0D6</accession>
<dbReference type="PROSITE" id="PS00411">
    <property type="entry name" value="KINESIN_MOTOR_1"/>
    <property type="match status" value="1"/>
</dbReference>